<dbReference type="SUPFAM" id="SSF46626">
    <property type="entry name" value="Cytochrome c"/>
    <property type="match status" value="2"/>
</dbReference>
<dbReference type="GO" id="GO:0020037">
    <property type="term" value="F:heme binding"/>
    <property type="evidence" value="ECO:0007669"/>
    <property type="project" value="InterPro"/>
</dbReference>
<evidence type="ECO:0000259" key="5">
    <source>
        <dbReference type="PROSITE" id="PS51007"/>
    </source>
</evidence>
<reference evidence="6 7" key="1">
    <citation type="journal article" date="2019" name="ISME J.">
        <title>Insights into ecological role of a new deltaproteobacterial order Candidatus Acidulodesulfobacterales by metagenomics and metatranscriptomics.</title>
        <authorList>
            <person name="Tan S."/>
            <person name="Liu J."/>
            <person name="Fang Y."/>
            <person name="Hedlund B.P."/>
            <person name="Lian Z.H."/>
            <person name="Huang L.Y."/>
            <person name="Li J.T."/>
            <person name="Huang L.N."/>
            <person name="Li W.J."/>
            <person name="Jiang H.C."/>
            <person name="Dong H.L."/>
            <person name="Shu W.S."/>
        </authorList>
    </citation>
    <scope>NUCLEOTIDE SEQUENCE [LARGE SCALE GENOMIC DNA]</scope>
    <source>
        <strain evidence="6">AP2</strain>
    </source>
</reference>
<sequence length="225" mass="25096">MRGYKMNKTKKFIFITAVSFILCFFSVGLAFSMPSGPKLFKEYYCIDCHTLGHQGGTVGPDLSKIGKTKSLAWIKAQIFHPGSHFLLGTKTKINGKMYLVRMPGFKTIPPAVANKLAEYIKTFPSRRQNFSYKIPKGLKLFREDNCVACHTINGVGGKIGPNLSHIGKTKSLSWIETQIIDPKVHFTYGVPTTINGHTYLVIMPTLNKISSSQLDTIAKYLESLK</sequence>
<dbReference type="Proteomes" id="UP000316562">
    <property type="component" value="Unassembled WGS sequence"/>
</dbReference>
<name>A0A519BEP6_ACIG2</name>
<feature type="domain" description="Cytochrome c" evidence="5">
    <location>
        <begin position="132"/>
        <end position="225"/>
    </location>
</feature>
<evidence type="ECO:0000313" key="7">
    <source>
        <dbReference type="Proteomes" id="UP000316562"/>
    </source>
</evidence>
<evidence type="ECO:0000256" key="2">
    <source>
        <dbReference type="ARBA" id="ARBA00022723"/>
    </source>
</evidence>
<evidence type="ECO:0000256" key="4">
    <source>
        <dbReference type="PROSITE-ProRule" id="PRU00433"/>
    </source>
</evidence>
<dbReference type="PROSITE" id="PS51007">
    <property type="entry name" value="CYTC"/>
    <property type="match status" value="2"/>
</dbReference>
<keyword evidence="2 4" id="KW-0479">Metal-binding</keyword>
<protein>
    <submittedName>
        <fullName evidence="6">Cytochrome c</fullName>
    </submittedName>
</protein>
<dbReference type="AlphaFoldDB" id="A0A519BEP6"/>
<keyword evidence="3 4" id="KW-0408">Iron</keyword>
<evidence type="ECO:0000313" key="6">
    <source>
        <dbReference type="EMBL" id="RZD15735.1"/>
    </source>
</evidence>
<organism evidence="6 7">
    <name type="scientific">Acididesulfobacter guangdongensis</name>
    <dbReference type="NCBI Taxonomy" id="2597225"/>
    <lineage>
        <taxon>Bacteria</taxon>
        <taxon>Deltaproteobacteria</taxon>
        <taxon>Candidatus Acidulodesulfobacterales</taxon>
        <taxon>Candidatus Acididesulfobacter</taxon>
    </lineage>
</organism>
<evidence type="ECO:0000256" key="1">
    <source>
        <dbReference type="ARBA" id="ARBA00022617"/>
    </source>
</evidence>
<dbReference type="PANTHER" id="PTHR33546:SF1">
    <property type="entry name" value="LARGE, MULTIFUNCTIONAL SECRETED PROTEIN"/>
    <property type="match status" value="1"/>
</dbReference>
<dbReference type="InterPro" id="IPR036909">
    <property type="entry name" value="Cyt_c-like_dom_sf"/>
</dbReference>
<accession>A0A519BEP6</accession>
<dbReference type="Pfam" id="PF00034">
    <property type="entry name" value="Cytochrom_C"/>
    <property type="match status" value="2"/>
</dbReference>
<proteinExistence type="predicted"/>
<feature type="domain" description="Cytochrome c" evidence="5">
    <location>
        <begin position="31"/>
        <end position="124"/>
    </location>
</feature>
<gene>
    <name evidence="6" type="ORF">EVJ46_09450</name>
</gene>
<dbReference type="GO" id="GO:0009055">
    <property type="term" value="F:electron transfer activity"/>
    <property type="evidence" value="ECO:0007669"/>
    <property type="project" value="InterPro"/>
</dbReference>
<comment type="caution">
    <text evidence="6">The sequence shown here is derived from an EMBL/GenBank/DDBJ whole genome shotgun (WGS) entry which is preliminary data.</text>
</comment>
<dbReference type="Gene3D" id="1.10.760.10">
    <property type="entry name" value="Cytochrome c-like domain"/>
    <property type="match status" value="2"/>
</dbReference>
<dbReference type="GO" id="GO:0046872">
    <property type="term" value="F:metal ion binding"/>
    <property type="evidence" value="ECO:0007669"/>
    <property type="project" value="UniProtKB-KW"/>
</dbReference>
<dbReference type="PANTHER" id="PTHR33546">
    <property type="entry name" value="LARGE, MULTIFUNCTIONAL SECRETED PROTEIN-RELATED"/>
    <property type="match status" value="1"/>
</dbReference>
<dbReference type="EMBL" id="SGBC01000004">
    <property type="protein sequence ID" value="RZD15735.1"/>
    <property type="molecule type" value="Genomic_DNA"/>
</dbReference>
<keyword evidence="1 4" id="KW-0349">Heme</keyword>
<dbReference type="InterPro" id="IPR009056">
    <property type="entry name" value="Cyt_c-like_dom"/>
</dbReference>
<evidence type="ECO:0000256" key="3">
    <source>
        <dbReference type="ARBA" id="ARBA00023004"/>
    </source>
</evidence>